<dbReference type="EMBL" id="MU267646">
    <property type="protein sequence ID" value="KAH7912655.1"/>
    <property type="molecule type" value="Genomic_DNA"/>
</dbReference>
<gene>
    <name evidence="1" type="ORF">BJ138DRAFT_748954</name>
</gene>
<protein>
    <submittedName>
        <fullName evidence="1">Aspartic peptidase domain-containing protein</fullName>
    </submittedName>
</protein>
<evidence type="ECO:0000313" key="1">
    <source>
        <dbReference type="EMBL" id="KAH7912655.1"/>
    </source>
</evidence>
<name>A0ACB8AHD9_9AGAM</name>
<dbReference type="Proteomes" id="UP000790377">
    <property type="component" value="Unassembled WGS sequence"/>
</dbReference>
<reference evidence="1" key="1">
    <citation type="journal article" date="2021" name="New Phytol.">
        <title>Evolutionary innovations through gain and loss of genes in the ectomycorrhizal Boletales.</title>
        <authorList>
            <person name="Wu G."/>
            <person name="Miyauchi S."/>
            <person name="Morin E."/>
            <person name="Kuo A."/>
            <person name="Drula E."/>
            <person name="Varga T."/>
            <person name="Kohler A."/>
            <person name="Feng B."/>
            <person name="Cao Y."/>
            <person name="Lipzen A."/>
            <person name="Daum C."/>
            <person name="Hundley H."/>
            <person name="Pangilinan J."/>
            <person name="Johnson J."/>
            <person name="Barry K."/>
            <person name="LaButti K."/>
            <person name="Ng V."/>
            <person name="Ahrendt S."/>
            <person name="Min B."/>
            <person name="Choi I.G."/>
            <person name="Park H."/>
            <person name="Plett J.M."/>
            <person name="Magnuson J."/>
            <person name="Spatafora J.W."/>
            <person name="Nagy L.G."/>
            <person name="Henrissat B."/>
            <person name="Grigoriev I.V."/>
            <person name="Yang Z.L."/>
            <person name="Xu J."/>
            <person name="Martin F.M."/>
        </authorList>
    </citation>
    <scope>NUCLEOTIDE SEQUENCE</scope>
    <source>
        <strain evidence="1">ATCC 28755</strain>
    </source>
</reference>
<accession>A0ACB8AHD9</accession>
<organism evidence="1 2">
    <name type="scientific">Hygrophoropsis aurantiaca</name>
    <dbReference type="NCBI Taxonomy" id="72124"/>
    <lineage>
        <taxon>Eukaryota</taxon>
        <taxon>Fungi</taxon>
        <taxon>Dikarya</taxon>
        <taxon>Basidiomycota</taxon>
        <taxon>Agaricomycotina</taxon>
        <taxon>Agaricomycetes</taxon>
        <taxon>Agaricomycetidae</taxon>
        <taxon>Boletales</taxon>
        <taxon>Coniophorineae</taxon>
        <taxon>Hygrophoropsidaceae</taxon>
        <taxon>Hygrophoropsis</taxon>
    </lineage>
</organism>
<sequence length="326" mass="35205">MVRRYFRRCSTLDLHRLAPLFSPISCKLILLSGVDFDTGSSDLFLPGPHCDSSCENHQIYDPSASSASSDLGQTFNLQYGDNSTVSGEQYSDQVTIAGLIAKPQTLGVAYQYSPGFQISRFPADGLMGMAFESLSVYGAPPVFQNLISMGQINNPVFGVKLADDGSELYLGGVNRQLYKGEFTYVNVDQAAYWQVPMDAVTVSGQDVTGSVQTIIDTGTTLIVADDYTVEQFYNHIAGGQPFGQGFYSVPCNGIPTIGLVFGGTSFAISPETFKFATDPNDSTRCIGGLVSMEQDLGFWIIGDVFLRNVYTSFDVGGLRVGFAKLA</sequence>
<keyword evidence="2" id="KW-1185">Reference proteome</keyword>
<evidence type="ECO:0000313" key="2">
    <source>
        <dbReference type="Proteomes" id="UP000790377"/>
    </source>
</evidence>
<proteinExistence type="predicted"/>
<comment type="caution">
    <text evidence="1">The sequence shown here is derived from an EMBL/GenBank/DDBJ whole genome shotgun (WGS) entry which is preliminary data.</text>
</comment>